<name>A0A127KPE4_9CAUD</name>
<evidence type="ECO:0000313" key="1">
    <source>
        <dbReference type="EMBL" id="AMO43963.1"/>
    </source>
</evidence>
<reference evidence="1 2" key="1">
    <citation type="submission" date="2016-02" db="EMBL/GenBank/DDBJ databases">
        <authorList>
            <person name="Perez-Otero J."/>
            <person name="Rivera-Burgos M."/>
            <person name="Vazquez E."/>
            <person name="Rubin M.R."/>
            <person name="Ware V.C."/>
            <person name="Bradley K.W."/>
            <person name="Asai D.J."/>
            <person name="Bowman C.A."/>
            <person name="Russell D.A."/>
            <person name="Pope W.H."/>
            <person name="Jacobs-Sera D."/>
            <person name="Hendrix R.W."/>
            <person name="Hatfull G.F."/>
        </authorList>
    </citation>
    <scope>NUCLEOTIDE SEQUENCE [LARGE SCALE GENOMIC DNA]</scope>
</reference>
<proteinExistence type="predicted"/>
<dbReference type="Proteomes" id="UP000226299">
    <property type="component" value="Segment"/>
</dbReference>
<accession>A0A127KPE4</accession>
<sequence>MKHKARLVRADEVKAGDILLTTLASDTRCIYADTVTDVWSYDEQLYFATEDDRHQHTYSYSPGDLVTVLRFIDQEG</sequence>
<dbReference type="EMBL" id="KU716095">
    <property type="protein sequence ID" value="AMO43963.1"/>
    <property type="molecule type" value="Genomic_DNA"/>
</dbReference>
<gene>
    <name evidence="1" type="ORF">PBI_MYXUS_95</name>
</gene>
<evidence type="ECO:0000313" key="2">
    <source>
        <dbReference type="Proteomes" id="UP000226299"/>
    </source>
</evidence>
<protein>
    <submittedName>
        <fullName evidence="1">Uncharacterized protein</fullName>
    </submittedName>
</protein>
<organism evidence="1 2">
    <name type="scientific">Mycobacterium phage Myxus</name>
    <dbReference type="NCBI Taxonomy" id="1805458"/>
    <lineage>
        <taxon>Viruses</taxon>
        <taxon>Duplodnaviria</taxon>
        <taxon>Heunggongvirae</taxon>
        <taxon>Uroviricota</taxon>
        <taxon>Caudoviricetes</taxon>
        <taxon>Fromanvirus</taxon>
        <taxon>Fromanvirus packman</taxon>
    </lineage>
</organism>